<comment type="caution">
    <text evidence="2">The sequence shown here is derived from an EMBL/GenBank/DDBJ whole genome shotgun (WGS) entry which is preliminary data.</text>
</comment>
<gene>
    <name evidence="2" type="ORF">PCANC_18067</name>
</gene>
<evidence type="ECO:0000313" key="2">
    <source>
        <dbReference type="EMBL" id="PLW37764.1"/>
    </source>
</evidence>
<reference evidence="2 3" key="1">
    <citation type="submission" date="2017-11" db="EMBL/GenBank/DDBJ databases">
        <title>De novo assembly and phasing of dikaryotic genomes from two isolates of Puccinia coronata f. sp. avenae, the causal agent of oat crown rust.</title>
        <authorList>
            <person name="Miller M.E."/>
            <person name="Zhang Y."/>
            <person name="Omidvar V."/>
            <person name="Sperschneider J."/>
            <person name="Schwessinger B."/>
            <person name="Raley C."/>
            <person name="Palmer J.M."/>
            <person name="Garnica D."/>
            <person name="Upadhyaya N."/>
            <person name="Rathjen J."/>
            <person name="Taylor J.M."/>
            <person name="Park R.F."/>
            <person name="Dodds P.N."/>
            <person name="Hirsch C.D."/>
            <person name="Kianian S.F."/>
            <person name="Figueroa M."/>
        </authorList>
    </citation>
    <scope>NUCLEOTIDE SEQUENCE [LARGE SCALE GENOMIC DNA]</scope>
    <source>
        <strain evidence="2">12NC29</strain>
    </source>
</reference>
<evidence type="ECO:0000256" key="1">
    <source>
        <dbReference type="SAM" id="MobiDB-lite"/>
    </source>
</evidence>
<proteinExistence type="predicted"/>
<keyword evidence="3" id="KW-1185">Reference proteome</keyword>
<protein>
    <submittedName>
        <fullName evidence="2">Uncharacterized protein</fullName>
    </submittedName>
</protein>
<dbReference type="AlphaFoldDB" id="A0A2N5UJ21"/>
<name>A0A2N5UJ21_9BASI</name>
<feature type="compositionally biased region" description="Low complexity" evidence="1">
    <location>
        <begin position="10"/>
        <end position="21"/>
    </location>
</feature>
<dbReference type="EMBL" id="PGCJ01000217">
    <property type="protein sequence ID" value="PLW37764.1"/>
    <property type="molecule type" value="Genomic_DNA"/>
</dbReference>
<feature type="region of interest" description="Disordered" evidence="1">
    <location>
        <begin position="1"/>
        <end position="49"/>
    </location>
</feature>
<organism evidence="2 3">
    <name type="scientific">Puccinia coronata f. sp. avenae</name>
    <dbReference type="NCBI Taxonomy" id="200324"/>
    <lineage>
        <taxon>Eukaryota</taxon>
        <taxon>Fungi</taxon>
        <taxon>Dikarya</taxon>
        <taxon>Basidiomycota</taxon>
        <taxon>Pucciniomycotina</taxon>
        <taxon>Pucciniomycetes</taxon>
        <taxon>Pucciniales</taxon>
        <taxon>Pucciniaceae</taxon>
        <taxon>Puccinia</taxon>
    </lineage>
</organism>
<sequence>MPPTRRQQRLSKSGTTSTLSSQNPPKSLVVSSQNPPKNLVDDKPATSGVLRPLTDKEELLQAQKVAQNAISVWN</sequence>
<accession>A0A2N5UJ21</accession>
<feature type="compositionally biased region" description="Polar residues" evidence="1">
    <location>
        <begin position="22"/>
        <end position="36"/>
    </location>
</feature>
<dbReference type="Proteomes" id="UP000235388">
    <property type="component" value="Unassembled WGS sequence"/>
</dbReference>
<evidence type="ECO:0000313" key="3">
    <source>
        <dbReference type="Proteomes" id="UP000235388"/>
    </source>
</evidence>